<gene>
    <name evidence="9" type="primary">virB6_2</name>
    <name evidence="9" type="ORF">ANPL_01600</name>
</gene>
<comment type="similarity">
    <text evidence="2">Belongs to the TrbL/VirB6 family.</text>
</comment>
<evidence type="ECO:0000256" key="4">
    <source>
        <dbReference type="ARBA" id="ARBA00022729"/>
    </source>
</evidence>
<dbReference type="InterPro" id="IPR007688">
    <property type="entry name" value="Conjugal_tfr_TrbL/VirB6"/>
</dbReference>
<comment type="subcellular location">
    <subcellularLocation>
        <location evidence="1">Cell membrane</location>
        <topology evidence="1">Multi-pass membrane protein</topology>
    </subcellularLocation>
</comment>
<dbReference type="PROSITE" id="PS51257">
    <property type="entry name" value="PROKAR_LIPOPROTEIN"/>
    <property type="match status" value="1"/>
</dbReference>
<keyword evidence="5 8" id="KW-1133">Transmembrane helix</keyword>
<dbReference type="EMBL" id="CP046391">
    <property type="protein sequence ID" value="QJC27426.1"/>
    <property type="molecule type" value="Genomic_DNA"/>
</dbReference>
<dbReference type="RefSeq" id="WP_236822871.1">
    <property type="nucleotide sequence ID" value="NZ_CP046391.1"/>
</dbReference>
<evidence type="ECO:0000256" key="7">
    <source>
        <dbReference type="SAM" id="MobiDB-lite"/>
    </source>
</evidence>
<keyword evidence="10" id="KW-1185">Reference proteome</keyword>
<evidence type="ECO:0000256" key="5">
    <source>
        <dbReference type="ARBA" id="ARBA00022989"/>
    </source>
</evidence>
<dbReference type="KEGG" id="aplt:ANPL_01600"/>
<reference evidence="9 10" key="1">
    <citation type="journal article" date="2020" name="Pathogens">
        <title>First Whole Genome Sequence of Anaplasma platys, an Obligate Intracellular Rickettsial Pathogen of Dogs.</title>
        <authorList>
            <person name="Llanes A."/>
            <person name="Rajeev S."/>
        </authorList>
    </citation>
    <scope>NUCLEOTIDE SEQUENCE [LARGE SCALE GENOMIC DNA]</scope>
    <source>
        <strain evidence="9 10">S3</strain>
    </source>
</reference>
<keyword evidence="4" id="KW-0732">Signal</keyword>
<organism evidence="9 10">
    <name type="scientific">Anaplasma platys</name>
    <dbReference type="NCBI Taxonomy" id="949"/>
    <lineage>
        <taxon>Bacteria</taxon>
        <taxon>Pseudomonadati</taxon>
        <taxon>Pseudomonadota</taxon>
        <taxon>Alphaproteobacteria</taxon>
        <taxon>Rickettsiales</taxon>
        <taxon>Anaplasmataceae</taxon>
        <taxon>Anaplasma</taxon>
    </lineage>
</organism>
<protein>
    <submittedName>
        <fullName evidence="9">Type IV secretion system protein, VirB6 family</fullName>
    </submittedName>
</protein>
<evidence type="ECO:0000313" key="10">
    <source>
        <dbReference type="Proteomes" id="UP000500930"/>
    </source>
</evidence>
<evidence type="ECO:0000256" key="6">
    <source>
        <dbReference type="ARBA" id="ARBA00023136"/>
    </source>
</evidence>
<evidence type="ECO:0000256" key="8">
    <source>
        <dbReference type="SAM" id="Phobius"/>
    </source>
</evidence>
<feature type="transmembrane region" description="Helical" evidence="8">
    <location>
        <begin position="691"/>
        <end position="722"/>
    </location>
</feature>
<proteinExistence type="inferred from homology"/>
<evidence type="ECO:0000256" key="3">
    <source>
        <dbReference type="ARBA" id="ARBA00022692"/>
    </source>
</evidence>
<sequence length="937" mass="104318">MPRIVPIVFLMFLAGCGYHGCMSQADMYSDEVRSVVHANPSKDSDGGVQAWTKIDFPVEGKGIKLSVEHHGLNFCDKSEVNGKILDVPDSAPLKSGSDGRTYKSKYDVKISYPDKISKGETLTFTLDPIKQFVIDETICRNQHEDIRVTDVDNCLSNHIGQTHSVYYSHKLAAAKGGFTNSWYVKTKGGGIPFIVDDVVPVLLRTGADDVGENGKIRVPERLYSNLIQQDGRALDEGLCWTREELQEKAGSQVSNESQVDDAQKKREETLASLRSKTRKLREGLKNILDEQSLNILCDKLCPADGTKAVTTIYEGAKCQGVHLVTRKEESNEIPFVTLQKENFKEKPHVRLDGPSLVDTAEVPNDISSKMGLQYQKIRDEKREYDISIPSDRPPKYLRLDTPYEYVGADSVSDINLILNLEGEDKIFHLTGGRPIVGRYSISIKKDCSAHVGSSLYYKFSEVPLRGVEGFEGAEEIKFLERGVTDIDDKHQKGHLYIGVKDNGDGYDNNVGFYEIRFRISKIPPKVFSHITDWTEGKVRKALYGSNNDDSVVKKLYQSISKSGAFMRMVNALLVLYVIVSALYFILGFSKASIYQLVIIVFKVIVVMFVLRPDSWTFFNDHLLNLFINAPKFLIDAMTGGKGANFEFMDNILYRFSISQTWIQLLALIFAGPIGWLSVVLIFWGLVVLVQFLFQAIVIYLISIMTIALLLCIAPYFLVCILFRRTKNIFDMWIKILLQTAMQPVVIFTCIALLVTAINDVIYAMLNFEVCDACVFKADLKVTTVCLLSFPLPIGVIPTVPISDTIRELYNTGENVVLGLPGPMANILIFLALVHAARDFVLNSGEMCSIMFGAFTNLSEVGSTAAQSLLSVVGMDKSTGQMLEHHRRQSELFSRGPGAGRDEGSLMGSMRGSFRESGGDGRGRRPVIIPPGEPPASF</sequence>
<evidence type="ECO:0000313" key="9">
    <source>
        <dbReference type="EMBL" id="QJC27426.1"/>
    </source>
</evidence>
<name>A0A858PXU3_9RICK</name>
<evidence type="ECO:0000256" key="2">
    <source>
        <dbReference type="ARBA" id="ARBA00007802"/>
    </source>
</evidence>
<feature type="transmembrane region" description="Helical" evidence="8">
    <location>
        <begin position="661"/>
        <end position="685"/>
    </location>
</feature>
<feature type="transmembrane region" description="Helical" evidence="8">
    <location>
        <begin position="622"/>
        <end position="640"/>
    </location>
</feature>
<feature type="transmembrane region" description="Helical" evidence="8">
    <location>
        <begin position="564"/>
        <end position="586"/>
    </location>
</feature>
<feature type="region of interest" description="Disordered" evidence="7">
    <location>
        <begin position="883"/>
        <end position="937"/>
    </location>
</feature>
<dbReference type="GO" id="GO:0030255">
    <property type="term" value="P:protein secretion by the type IV secretion system"/>
    <property type="evidence" value="ECO:0007669"/>
    <property type="project" value="InterPro"/>
</dbReference>
<evidence type="ECO:0000256" key="1">
    <source>
        <dbReference type="ARBA" id="ARBA00004651"/>
    </source>
</evidence>
<dbReference type="Proteomes" id="UP000500930">
    <property type="component" value="Chromosome"/>
</dbReference>
<keyword evidence="3 8" id="KW-0812">Transmembrane</keyword>
<accession>A0A858PXU3</accession>
<dbReference type="Pfam" id="PF04610">
    <property type="entry name" value="TrbL"/>
    <property type="match status" value="1"/>
</dbReference>
<keyword evidence="6 8" id="KW-0472">Membrane</keyword>
<feature type="transmembrane region" description="Helical" evidence="8">
    <location>
        <begin position="743"/>
        <end position="765"/>
    </location>
</feature>
<dbReference type="GO" id="GO:0005886">
    <property type="term" value="C:plasma membrane"/>
    <property type="evidence" value="ECO:0007669"/>
    <property type="project" value="UniProtKB-SubCell"/>
</dbReference>
<dbReference type="AlphaFoldDB" id="A0A858PXU3"/>
<feature type="compositionally biased region" description="Basic and acidic residues" evidence="7">
    <location>
        <begin position="912"/>
        <end position="922"/>
    </location>
</feature>
<feature type="transmembrane region" description="Helical" evidence="8">
    <location>
        <begin position="593"/>
        <end position="610"/>
    </location>
</feature>
<feature type="compositionally biased region" description="Pro residues" evidence="7">
    <location>
        <begin position="927"/>
        <end position="937"/>
    </location>
</feature>